<dbReference type="WBParaSite" id="Hba_03607">
    <property type="protein sequence ID" value="Hba_03607"/>
    <property type="gene ID" value="Hba_03607"/>
</dbReference>
<sequence length="32" mass="3824">MHYLLPIPQWDLIKAKPFMHRGLDFLGPWACK</sequence>
<proteinExistence type="predicted"/>
<evidence type="ECO:0000313" key="2">
    <source>
        <dbReference type="WBParaSite" id="Hba_03607"/>
    </source>
</evidence>
<organism evidence="1 2">
    <name type="scientific">Heterorhabditis bacteriophora</name>
    <name type="common">Entomopathogenic nematode worm</name>
    <dbReference type="NCBI Taxonomy" id="37862"/>
    <lineage>
        <taxon>Eukaryota</taxon>
        <taxon>Metazoa</taxon>
        <taxon>Ecdysozoa</taxon>
        <taxon>Nematoda</taxon>
        <taxon>Chromadorea</taxon>
        <taxon>Rhabditida</taxon>
        <taxon>Rhabditina</taxon>
        <taxon>Rhabditomorpha</taxon>
        <taxon>Strongyloidea</taxon>
        <taxon>Heterorhabditidae</taxon>
        <taxon>Heterorhabditis</taxon>
    </lineage>
</organism>
<reference evidence="2" key="1">
    <citation type="submission" date="2016-11" db="UniProtKB">
        <authorList>
            <consortium name="WormBaseParasite"/>
        </authorList>
    </citation>
    <scope>IDENTIFICATION</scope>
</reference>
<dbReference type="Proteomes" id="UP000095283">
    <property type="component" value="Unplaced"/>
</dbReference>
<accession>A0A1I7WF62</accession>
<keyword evidence="1" id="KW-1185">Reference proteome</keyword>
<protein>
    <submittedName>
        <fullName evidence="2">Oxidoreductase</fullName>
    </submittedName>
</protein>
<evidence type="ECO:0000313" key="1">
    <source>
        <dbReference type="Proteomes" id="UP000095283"/>
    </source>
</evidence>
<dbReference type="AlphaFoldDB" id="A0A1I7WF62"/>
<name>A0A1I7WF62_HETBA</name>